<proteinExistence type="predicted"/>
<evidence type="ECO:0000313" key="2">
    <source>
        <dbReference type="Proteomes" id="UP001162992"/>
    </source>
</evidence>
<dbReference type="Proteomes" id="UP001162992">
    <property type="component" value="Chromosome 11"/>
</dbReference>
<comment type="caution">
    <text evidence="1">The sequence shown here is derived from an EMBL/GenBank/DDBJ whole genome shotgun (WGS) entry which is preliminary data.</text>
</comment>
<dbReference type="EMBL" id="CM055102">
    <property type="protein sequence ID" value="KAJ7538574.1"/>
    <property type="molecule type" value="Genomic_DNA"/>
</dbReference>
<accession>A0ACC2C939</accession>
<protein>
    <submittedName>
        <fullName evidence="1">Uncharacterized protein</fullName>
    </submittedName>
</protein>
<reference evidence="2" key="1">
    <citation type="journal article" date="2024" name="Proc. Natl. Acad. Sci. U.S.A.">
        <title>Extraordinary preservation of gene collinearity over three hundred million years revealed in homosporous lycophytes.</title>
        <authorList>
            <person name="Li C."/>
            <person name="Wickell D."/>
            <person name="Kuo L.Y."/>
            <person name="Chen X."/>
            <person name="Nie B."/>
            <person name="Liao X."/>
            <person name="Peng D."/>
            <person name="Ji J."/>
            <person name="Jenkins J."/>
            <person name="Williams M."/>
            <person name="Shu S."/>
            <person name="Plott C."/>
            <person name="Barry K."/>
            <person name="Rajasekar S."/>
            <person name="Grimwood J."/>
            <person name="Han X."/>
            <person name="Sun S."/>
            <person name="Hou Z."/>
            <person name="He W."/>
            <person name="Dai G."/>
            <person name="Sun C."/>
            <person name="Schmutz J."/>
            <person name="Leebens-Mack J.H."/>
            <person name="Li F.W."/>
            <person name="Wang L."/>
        </authorList>
    </citation>
    <scope>NUCLEOTIDE SEQUENCE [LARGE SCALE GENOMIC DNA]</scope>
    <source>
        <strain evidence="2">cv. PW_Plant_1</strain>
    </source>
</reference>
<keyword evidence="2" id="KW-1185">Reference proteome</keyword>
<evidence type="ECO:0000313" key="1">
    <source>
        <dbReference type="EMBL" id="KAJ7538574.1"/>
    </source>
</evidence>
<name>A0ACC2C939_DIPCM</name>
<sequence>MAQICKWKGELQVAIAAPLEEVWAIVSDFCGLQHWMLSIEECECVEGQAQVPGCVRYVVGSAVPGPDGQKMWVKERLLTLDPRTHSCTYRVEDGNLNLDGYVARLQLSSSSGAEGEGTVVKWCFEMDPMSGCAEEVMVNSLICRLNASIEALECVARRRRSCSPSPSPSPCDRELISQDS</sequence>
<gene>
    <name evidence="1" type="ORF">O6H91_11G055000</name>
</gene>
<organism evidence="1 2">
    <name type="scientific">Diphasiastrum complanatum</name>
    <name type="common">Issler's clubmoss</name>
    <name type="synonym">Lycopodium complanatum</name>
    <dbReference type="NCBI Taxonomy" id="34168"/>
    <lineage>
        <taxon>Eukaryota</taxon>
        <taxon>Viridiplantae</taxon>
        <taxon>Streptophyta</taxon>
        <taxon>Embryophyta</taxon>
        <taxon>Tracheophyta</taxon>
        <taxon>Lycopodiopsida</taxon>
        <taxon>Lycopodiales</taxon>
        <taxon>Lycopodiaceae</taxon>
        <taxon>Lycopodioideae</taxon>
        <taxon>Diphasiastrum</taxon>
    </lineage>
</organism>